<proteinExistence type="predicted"/>
<gene>
    <name evidence="2" type="ORF">NDU88_005164</name>
</gene>
<evidence type="ECO:0000313" key="2">
    <source>
        <dbReference type="EMBL" id="KAJ1116963.1"/>
    </source>
</evidence>
<organism evidence="2 3">
    <name type="scientific">Pleurodeles waltl</name>
    <name type="common">Iberian ribbed newt</name>
    <dbReference type="NCBI Taxonomy" id="8319"/>
    <lineage>
        <taxon>Eukaryota</taxon>
        <taxon>Metazoa</taxon>
        <taxon>Chordata</taxon>
        <taxon>Craniata</taxon>
        <taxon>Vertebrata</taxon>
        <taxon>Euteleostomi</taxon>
        <taxon>Amphibia</taxon>
        <taxon>Batrachia</taxon>
        <taxon>Caudata</taxon>
        <taxon>Salamandroidea</taxon>
        <taxon>Salamandridae</taxon>
        <taxon>Pleurodelinae</taxon>
        <taxon>Pleurodeles</taxon>
    </lineage>
</organism>
<protein>
    <submittedName>
        <fullName evidence="2">Uncharacterized protein</fullName>
    </submittedName>
</protein>
<evidence type="ECO:0000256" key="1">
    <source>
        <dbReference type="SAM" id="MobiDB-lite"/>
    </source>
</evidence>
<feature type="region of interest" description="Disordered" evidence="1">
    <location>
        <begin position="317"/>
        <end position="345"/>
    </location>
</feature>
<dbReference type="AlphaFoldDB" id="A0AAV7NLK7"/>
<accession>A0AAV7NLK7</accession>
<evidence type="ECO:0000313" key="3">
    <source>
        <dbReference type="Proteomes" id="UP001066276"/>
    </source>
</evidence>
<comment type="caution">
    <text evidence="2">The sequence shown here is derived from an EMBL/GenBank/DDBJ whole genome shotgun (WGS) entry which is preliminary data.</text>
</comment>
<reference evidence="2" key="1">
    <citation type="journal article" date="2022" name="bioRxiv">
        <title>Sequencing and chromosome-scale assembly of the giantPleurodeles waltlgenome.</title>
        <authorList>
            <person name="Brown T."/>
            <person name="Elewa A."/>
            <person name="Iarovenko S."/>
            <person name="Subramanian E."/>
            <person name="Araus A.J."/>
            <person name="Petzold A."/>
            <person name="Susuki M."/>
            <person name="Suzuki K.-i.T."/>
            <person name="Hayashi T."/>
            <person name="Toyoda A."/>
            <person name="Oliveira C."/>
            <person name="Osipova E."/>
            <person name="Leigh N.D."/>
            <person name="Simon A."/>
            <person name="Yun M.H."/>
        </authorList>
    </citation>
    <scope>NUCLEOTIDE SEQUENCE</scope>
    <source>
        <strain evidence="2">20211129_DDA</strain>
        <tissue evidence="2">Liver</tissue>
    </source>
</reference>
<sequence length="403" mass="43626">MTMKKLSSGRLLLSGRSCSKNKSNPIRNKANSALLLKGKSQKHLLSFWGKENSSSQETKRKVISIAPMVSESPMDCSGELLSEPFQAEASQEKGTRVLELGPITPFAESVVSVRPAWSELGPLHCPSTSPAWPVSSPLQADLDPKNSLESAAIIPTASTAIGPCDFTLPDLDPVLFQRYGLQAKDPSPLSMIPRSKGLSTPSGLELLNSTPSLQDSFYIQSHLSASQALDVSGIQPIPPSESEVRLSASLFNLENLLASILKLLEKLVRGSDCILDSVTAIWVEMTKDEKEAVSLDFTQFNVAPLQSLVDQKASRTYPRAPQNVHSGKDQGTQAGSSQSFRSNDVKSLPGSPVDFIRFIFDSPTLSGNPLAQSLQPPTKVFPIFERAVNQNKGPIISPRCYPR</sequence>
<dbReference type="Proteomes" id="UP001066276">
    <property type="component" value="Chromosome 8"/>
</dbReference>
<dbReference type="EMBL" id="JANPWB010000012">
    <property type="protein sequence ID" value="KAJ1116963.1"/>
    <property type="molecule type" value="Genomic_DNA"/>
</dbReference>
<feature type="compositionally biased region" description="Polar residues" evidence="1">
    <location>
        <begin position="323"/>
        <end position="342"/>
    </location>
</feature>
<keyword evidence="3" id="KW-1185">Reference proteome</keyword>
<name>A0AAV7NLK7_PLEWA</name>